<feature type="compositionally biased region" description="Basic and acidic residues" evidence="1">
    <location>
        <begin position="1"/>
        <end position="17"/>
    </location>
</feature>
<dbReference type="Gramene" id="OPUNC10G13220.1">
    <property type="protein sequence ID" value="OPUNC10G13220.1"/>
    <property type="gene ID" value="OPUNC10G13220"/>
</dbReference>
<evidence type="ECO:0000313" key="2">
    <source>
        <dbReference type="EnsemblPlants" id="OPUNC10G13220.1"/>
    </source>
</evidence>
<name>A0A0E0M9C3_ORYPU</name>
<feature type="region of interest" description="Disordered" evidence="1">
    <location>
        <begin position="1"/>
        <end position="23"/>
    </location>
</feature>
<reference evidence="2" key="1">
    <citation type="submission" date="2015-04" db="UniProtKB">
        <authorList>
            <consortium name="EnsemblPlants"/>
        </authorList>
    </citation>
    <scope>IDENTIFICATION</scope>
</reference>
<evidence type="ECO:0000256" key="1">
    <source>
        <dbReference type="SAM" id="MobiDB-lite"/>
    </source>
</evidence>
<dbReference type="Proteomes" id="UP000026962">
    <property type="component" value="Chromosome 10"/>
</dbReference>
<sequence length="77" mass="8833">MKGVGGRDRERRKEEGSRATYSSTDSIQGFEFYMCWEDGRLMADHKALLKKANYPSVELTLMKVCLSLLGKMGLWVR</sequence>
<evidence type="ECO:0000313" key="3">
    <source>
        <dbReference type="Proteomes" id="UP000026962"/>
    </source>
</evidence>
<protein>
    <submittedName>
        <fullName evidence="2">Uncharacterized protein</fullName>
    </submittedName>
</protein>
<organism evidence="2">
    <name type="scientific">Oryza punctata</name>
    <name type="common">Red rice</name>
    <dbReference type="NCBI Taxonomy" id="4537"/>
    <lineage>
        <taxon>Eukaryota</taxon>
        <taxon>Viridiplantae</taxon>
        <taxon>Streptophyta</taxon>
        <taxon>Embryophyta</taxon>
        <taxon>Tracheophyta</taxon>
        <taxon>Spermatophyta</taxon>
        <taxon>Magnoliopsida</taxon>
        <taxon>Liliopsida</taxon>
        <taxon>Poales</taxon>
        <taxon>Poaceae</taxon>
        <taxon>BOP clade</taxon>
        <taxon>Oryzoideae</taxon>
        <taxon>Oryzeae</taxon>
        <taxon>Oryzinae</taxon>
        <taxon>Oryza</taxon>
    </lineage>
</organism>
<accession>A0A0E0M9C3</accession>
<dbReference type="EnsemblPlants" id="OPUNC10G13220.1">
    <property type="protein sequence ID" value="OPUNC10G13220.1"/>
    <property type="gene ID" value="OPUNC10G13220"/>
</dbReference>
<reference evidence="2" key="2">
    <citation type="submission" date="2018-05" db="EMBL/GenBank/DDBJ databases">
        <title>OpunRS2 (Oryza punctata Reference Sequence Version 2).</title>
        <authorList>
            <person name="Zhang J."/>
            <person name="Kudrna D."/>
            <person name="Lee S."/>
            <person name="Talag J."/>
            <person name="Welchert J."/>
            <person name="Wing R.A."/>
        </authorList>
    </citation>
    <scope>NUCLEOTIDE SEQUENCE [LARGE SCALE GENOMIC DNA]</scope>
</reference>
<dbReference type="AlphaFoldDB" id="A0A0E0M9C3"/>
<keyword evidence="3" id="KW-1185">Reference proteome</keyword>
<proteinExistence type="predicted"/>
<dbReference type="HOGENOM" id="CLU_2642327_0_0_1"/>